<dbReference type="Pfam" id="PF02298">
    <property type="entry name" value="Cu_bind_like"/>
    <property type="match status" value="1"/>
</dbReference>
<feature type="region of interest" description="Disordered" evidence="1">
    <location>
        <begin position="92"/>
        <end position="156"/>
    </location>
</feature>
<proteinExistence type="predicted"/>
<dbReference type="InterPro" id="IPR039391">
    <property type="entry name" value="Phytocyanin-like"/>
</dbReference>
<dbReference type="PANTHER" id="PTHR33021:SF339">
    <property type="entry name" value="OS07G0570600 PROTEIN"/>
    <property type="match status" value="1"/>
</dbReference>
<dbReference type="EMBL" id="JAYDYQ010002688">
    <property type="protein sequence ID" value="KAK4476451.1"/>
    <property type="molecule type" value="Genomic_DNA"/>
</dbReference>
<comment type="caution">
    <text evidence="4">The sequence shown here is derived from an EMBL/GenBank/DDBJ whole genome shotgun (WGS) entry which is preliminary data.</text>
</comment>
<dbReference type="Proteomes" id="UP001291926">
    <property type="component" value="Unassembled WGS sequence"/>
</dbReference>
<reference evidence="4 5" key="1">
    <citation type="journal article" date="2023" name="bioRxiv">
        <title>Genome report: Whole genome sequence and annotation of Penstemon davidsonii.</title>
        <authorList>
            <person name="Ostevik K.L."/>
            <person name="Alabady M."/>
            <person name="Zhang M."/>
            <person name="Rausher M.D."/>
        </authorList>
    </citation>
    <scope>NUCLEOTIDE SEQUENCE [LARGE SCALE GENOMIC DNA]</scope>
    <source>
        <strain evidence="4">DNT005</strain>
        <tissue evidence="4">Whole leaf</tissue>
    </source>
</reference>
<dbReference type="PANTHER" id="PTHR33021">
    <property type="entry name" value="BLUE COPPER PROTEIN"/>
    <property type="match status" value="1"/>
</dbReference>
<keyword evidence="5" id="KW-1185">Reference proteome</keyword>
<dbReference type="Gene3D" id="2.60.40.420">
    <property type="entry name" value="Cupredoxins - blue copper proteins"/>
    <property type="match status" value="1"/>
</dbReference>
<feature type="non-terminal residue" evidence="4">
    <location>
        <position position="1"/>
    </location>
</feature>
<dbReference type="InterPro" id="IPR003245">
    <property type="entry name" value="Phytocyanin_dom"/>
</dbReference>
<feature type="domain" description="Phytocyanin" evidence="3">
    <location>
        <begin position="3"/>
        <end position="101"/>
    </location>
</feature>
<keyword evidence="2" id="KW-1133">Transmembrane helix</keyword>
<evidence type="ECO:0000313" key="4">
    <source>
        <dbReference type="EMBL" id="KAK4476451.1"/>
    </source>
</evidence>
<evidence type="ECO:0000313" key="5">
    <source>
        <dbReference type="Proteomes" id="UP001291926"/>
    </source>
</evidence>
<evidence type="ECO:0000259" key="3">
    <source>
        <dbReference type="PROSITE" id="PS51485"/>
    </source>
</evidence>
<protein>
    <recommendedName>
        <fullName evidence="3">Phytocyanin domain-containing protein</fullName>
    </recommendedName>
</protein>
<gene>
    <name evidence="4" type="ORF">RD792_015604</name>
</gene>
<sequence length="181" mass="18059">AQTTHTVGGPSGWDTSVNFDTWASGETFATGDILSFTFTSSHAVAEVSQADYQNCNNRAPIRTYTSSPTQITLSTAGTRHFICPRSNHCSQGQRLTVTTSTGNTPSPPSGATPSPPSGTTPSPPSGTGPSPPSGTTPSTPTPSGTTTPPPPSGGATSILGGGNIVVVGLSVVLGALLGFMG</sequence>
<evidence type="ECO:0000256" key="2">
    <source>
        <dbReference type="SAM" id="Phobius"/>
    </source>
</evidence>
<keyword evidence="2" id="KW-0812">Transmembrane</keyword>
<dbReference type="CDD" id="cd04216">
    <property type="entry name" value="Phytocyanin"/>
    <property type="match status" value="1"/>
</dbReference>
<organism evidence="4 5">
    <name type="scientific">Penstemon davidsonii</name>
    <dbReference type="NCBI Taxonomy" id="160366"/>
    <lineage>
        <taxon>Eukaryota</taxon>
        <taxon>Viridiplantae</taxon>
        <taxon>Streptophyta</taxon>
        <taxon>Embryophyta</taxon>
        <taxon>Tracheophyta</taxon>
        <taxon>Spermatophyta</taxon>
        <taxon>Magnoliopsida</taxon>
        <taxon>eudicotyledons</taxon>
        <taxon>Gunneridae</taxon>
        <taxon>Pentapetalae</taxon>
        <taxon>asterids</taxon>
        <taxon>lamiids</taxon>
        <taxon>Lamiales</taxon>
        <taxon>Plantaginaceae</taxon>
        <taxon>Cheloneae</taxon>
        <taxon>Penstemon</taxon>
    </lineage>
</organism>
<dbReference type="PROSITE" id="PS51485">
    <property type="entry name" value="PHYTOCYANIN"/>
    <property type="match status" value="1"/>
</dbReference>
<feature type="compositionally biased region" description="Pro residues" evidence="1">
    <location>
        <begin position="105"/>
        <end position="134"/>
    </location>
</feature>
<keyword evidence="2" id="KW-0472">Membrane</keyword>
<feature type="compositionally biased region" description="Low complexity" evidence="1">
    <location>
        <begin position="135"/>
        <end position="146"/>
    </location>
</feature>
<dbReference type="SUPFAM" id="SSF49503">
    <property type="entry name" value="Cupredoxins"/>
    <property type="match status" value="1"/>
</dbReference>
<accession>A0ABR0CIZ4</accession>
<name>A0ABR0CIZ4_9LAMI</name>
<dbReference type="InterPro" id="IPR008972">
    <property type="entry name" value="Cupredoxin"/>
</dbReference>
<feature type="transmembrane region" description="Helical" evidence="2">
    <location>
        <begin position="158"/>
        <end position="179"/>
    </location>
</feature>
<evidence type="ECO:0000256" key="1">
    <source>
        <dbReference type="SAM" id="MobiDB-lite"/>
    </source>
</evidence>